<feature type="transmembrane region" description="Helical" evidence="8">
    <location>
        <begin position="282"/>
        <end position="312"/>
    </location>
</feature>
<dbReference type="Pfam" id="PF00664">
    <property type="entry name" value="ABC_membrane"/>
    <property type="match status" value="1"/>
</dbReference>
<reference evidence="11 12" key="1">
    <citation type="journal article" date="2017" name="Int. J. Syst. Evol. Microbiol.">
        <title>Ramlibacter alkalitolerans sp. nov., alkali-tolerant bacterium isolated from soil of ginseng.</title>
        <authorList>
            <person name="Lee D.H."/>
            <person name="Cha C.J."/>
        </authorList>
    </citation>
    <scope>NUCLEOTIDE SEQUENCE [LARGE SCALE GENOMIC DNA]</scope>
    <source>
        <strain evidence="11 12">KACC 19305</strain>
    </source>
</reference>
<dbReference type="InterPro" id="IPR017871">
    <property type="entry name" value="ABC_transporter-like_CS"/>
</dbReference>
<evidence type="ECO:0000256" key="3">
    <source>
        <dbReference type="ARBA" id="ARBA00022692"/>
    </source>
</evidence>
<evidence type="ECO:0000313" key="11">
    <source>
        <dbReference type="EMBL" id="MBL0428515.1"/>
    </source>
</evidence>
<evidence type="ECO:0000259" key="10">
    <source>
        <dbReference type="PROSITE" id="PS50929"/>
    </source>
</evidence>
<dbReference type="Pfam" id="PF00005">
    <property type="entry name" value="ABC_tran"/>
    <property type="match status" value="1"/>
</dbReference>
<dbReference type="InterPro" id="IPR036640">
    <property type="entry name" value="ABC1_TM_sf"/>
</dbReference>
<dbReference type="PANTHER" id="PTHR24221:SF654">
    <property type="entry name" value="ATP-BINDING CASSETTE SUB-FAMILY B MEMBER 6"/>
    <property type="match status" value="1"/>
</dbReference>
<dbReference type="EMBL" id="JAEQND010000019">
    <property type="protein sequence ID" value="MBL0428515.1"/>
    <property type="molecule type" value="Genomic_DNA"/>
</dbReference>
<evidence type="ECO:0000256" key="4">
    <source>
        <dbReference type="ARBA" id="ARBA00022741"/>
    </source>
</evidence>
<evidence type="ECO:0000256" key="6">
    <source>
        <dbReference type="ARBA" id="ARBA00022989"/>
    </source>
</evidence>
<evidence type="ECO:0000256" key="8">
    <source>
        <dbReference type="SAM" id="Phobius"/>
    </source>
</evidence>
<dbReference type="Gene3D" id="3.40.50.300">
    <property type="entry name" value="P-loop containing nucleotide triphosphate hydrolases"/>
    <property type="match status" value="1"/>
</dbReference>
<keyword evidence="12" id="KW-1185">Reference proteome</keyword>
<feature type="transmembrane region" description="Helical" evidence="8">
    <location>
        <begin position="168"/>
        <end position="187"/>
    </location>
</feature>
<keyword evidence="6 8" id="KW-1133">Transmembrane helix</keyword>
<dbReference type="InterPro" id="IPR003439">
    <property type="entry name" value="ABC_transporter-like_ATP-bd"/>
</dbReference>
<keyword evidence="4" id="KW-0547">Nucleotide-binding</keyword>
<protein>
    <submittedName>
        <fullName evidence="11">ABC transporter ATP-binding protein</fullName>
    </submittedName>
</protein>
<dbReference type="InterPro" id="IPR011527">
    <property type="entry name" value="ABC1_TM_dom"/>
</dbReference>
<evidence type="ECO:0000313" key="12">
    <source>
        <dbReference type="Proteomes" id="UP000622707"/>
    </source>
</evidence>
<dbReference type="PROSITE" id="PS00211">
    <property type="entry name" value="ABC_TRANSPORTER_1"/>
    <property type="match status" value="1"/>
</dbReference>
<proteinExistence type="predicted"/>
<evidence type="ECO:0000259" key="9">
    <source>
        <dbReference type="PROSITE" id="PS50893"/>
    </source>
</evidence>
<feature type="transmembrane region" description="Helical" evidence="8">
    <location>
        <begin position="79"/>
        <end position="102"/>
    </location>
</feature>
<dbReference type="PROSITE" id="PS50929">
    <property type="entry name" value="ABC_TM1F"/>
    <property type="match status" value="1"/>
</dbReference>
<evidence type="ECO:0000256" key="2">
    <source>
        <dbReference type="ARBA" id="ARBA00022475"/>
    </source>
</evidence>
<feature type="domain" description="ABC transmembrane type-1" evidence="10">
    <location>
        <begin position="34"/>
        <end position="329"/>
    </location>
</feature>
<sequence>MSPSSAPKATSTAQARGALPMVRAFVQAYPGRSAAAFVAVFIAGLMDGLGMSMLLSMLTLTTSGAGHKASLPEQVATRIATFLGLQPTAPVLLALAILLIALKAVLTLLANKQVGYAVAHIATDLRLAAIRSVMAARWSYYLKQSAGRLSNAIATEAQRASEAFQYSAEMAAMLLNSLIYLGIALSISWRAGLAAGIAGGLLLAVLHVLIRTSRHAGQHQTRLLTSLLSATAALLAAAKPLKAMAREDHVDALLSDQMKQLRRALRKQVVSREALSAWQEPLLAIMVGIGFFLSLVVLQMPLAAVLVMLFLLARVVSYLSKSQRSYQQIVVRESAYWSLMDSIAAARAEVEPEGGTQTVQLSAEIRFDAVRFRHADGRLVLDDASFAIAARELTVIVGPSGAGKTTLLDLVVGLHRPEAGTISIDGVPLHELSIREWRRQIGYVPQDTVLVNDSIAYNLAFGEEGLAEADLREALQAANALEFVDALPDGLRTLVGEGGCRLSGGQRQRLAIARALVHKPRLLLLDEATSSLDAQAQAAVIETVQRLKGSLTILAVTHQERMIAAADRIYRLAGAQVSADPAAGQPKRSLQA</sequence>
<evidence type="ECO:0000256" key="5">
    <source>
        <dbReference type="ARBA" id="ARBA00022840"/>
    </source>
</evidence>
<organism evidence="11 12">
    <name type="scientific">Ramlibacter alkalitolerans</name>
    <dbReference type="NCBI Taxonomy" id="2039631"/>
    <lineage>
        <taxon>Bacteria</taxon>
        <taxon>Pseudomonadati</taxon>
        <taxon>Pseudomonadota</taxon>
        <taxon>Betaproteobacteria</taxon>
        <taxon>Burkholderiales</taxon>
        <taxon>Comamonadaceae</taxon>
        <taxon>Ramlibacter</taxon>
    </lineage>
</organism>
<keyword evidence="3 8" id="KW-0812">Transmembrane</keyword>
<accession>A0ABS1JW29</accession>
<dbReference type="PANTHER" id="PTHR24221">
    <property type="entry name" value="ATP-BINDING CASSETTE SUB-FAMILY B"/>
    <property type="match status" value="1"/>
</dbReference>
<gene>
    <name evidence="11" type="ORF">JI746_25645</name>
</gene>
<dbReference type="InterPro" id="IPR003593">
    <property type="entry name" value="AAA+_ATPase"/>
</dbReference>
<feature type="transmembrane region" description="Helical" evidence="8">
    <location>
        <begin position="34"/>
        <end position="59"/>
    </location>
</feature>
<keyword evidence="7 8" id="KW-0472">Membrane</keyword>
<evidence type="ECO:0000256" key="7">
    <source>
        <dbReference type="ARBA" id="ARBA00023136"/>
    </source>
</evidence>
<dbReference type="RefSeq" id="WP_201693160.1">
    <property type="nucleotide sequence ID" value="NZ_JAEQND010000019.1"/>
</dbReference>
<feature type="transmembrane region" description="Helical" evidence="8">
    <location>
        <begin position="193"/>
        <end position="210"/>
    </location>
</feature>
<feature type="domain" description="ABC transporter" evidence="9">
    <location>
        <begin position="365"/>
        <end position="592"/>
    </location>
</feature>
<comment type="subcellular location">
    <subcellularLocation>
        <location evidence="1">Cell membrane</location>
        <topology evidence="1">Multi-pass membrane protein</topology>
    </subcellularLocation>
</comment>
<comment type="caution">
    <text evidence="11">The sequence shown here is derived from an EMBL/GenBank/DDBJ whole genome shotgun (WGS) entry which is preliminary data.</text>
</comment>
<keyword evidence="5 11" id="KW-0067">ATP-binding</keyword>
<dbReference type="SMART" id="SM00382">
    <property type="entry name" value="AAA"/>
    <property type="match status" value="1"/>
</dbReference>
<dbReference type="SUPFAM" id="SSF52540">
    <property type="entry name" value="P-loop containing nucleoside triphosphate hydrolases"/>
    <property type="match status" value="1"/>
</dbReference>
<dbReference type="PROSITE" id="PS50893">
    <property type="entry name" value="ABC_TRANSPORTER_2"/>
    <property type="match status" value="1"/>
</dbReference>
<keyword evidence="2" id="KW-1003">Cell membrane</keyword>
<dbReference type="GO" id="GO:0005524">
    <property type="term" value="F:ATP binding"/>
    <property type="evidence" value="ECO:0007669"/>
    <property type="project" value="UniProtKB-KW"/>
</dbReference>
<dbReference type="Gene3D" id="1.20.1560.10">
    <property type="entry name" value="ABC transporter type 1, transmembrane domain"/>
    <property type="match status" value="1"/>
</dbReference>
<dbReference type="InterPro" id="IPR027417">
    <property type="entry name" value="P-loop_NTPase"/>
</dbReference>
<dbReference type="InterPro" id="IPR039421">
    <property type="entry name" value="Type_1_exporter"/>
</dbReference>
<evidence type="ECO:0000256" key="1">
    <source>
        <dbReference type="ARBA" id="ARBA00004651"/>
    </source>
</evidence>
<dbReference type="SUPFAM" id="SSF90123">
    <property type="entry name" value="ABC transporter transmembrane region"/>
    <property type="match status" value="1"/>
</dbReference>
<name>A0ABS1JW29_9BURK</name>
<dbReference type="Proteomes" id="UP000622707">
    <property type="component" value="Unassembled WGS sequence"/>
</dbReference>